<organism evidence="6 7">
    <name type="scientific">Phaeodactylum tricornutum (strain CCAP 1055/1)</name>
    <dbReference type="NCBI Taxonomy" id="556484"/>
    <lineage>
        <taxon>Eukaryota</taxon>
        <taxon>Sar</taxon>
        <taxon>Stramenopiles</taxon>
        <taxon>Ochrophyta</taxon>
        <taxon>Bacillariophyta</taxon>
        <taxon>Bacillariophyceae</taxon>
        <taxon>Bacillariophycidae</taxon>
        <taxon>Naviculales</taxon>
        <taxon>Phaeodactylaceae</taxon>
        <taxon>Phaeodactylum</taxon>
    </lineage>
</organism>
<protein>
    <recommendedName>
        <fullName evidence="2">15-cis-phytoene synthase</fullName>
        <ecNumber evidence="2">2.5.1.32</ecNumber>
    </recommendedName>
</protein>
<dbReference type="InterPro" id="IPR008949">
    <property type="entry name" value="Isoprenoid_synthase_dom_sf"/>
</dbReference>
<dbReference type="Proteomes" id="UP000000759">
    <property type="component" value="Chromosome 5"/>
</dbReference>
<dbReference type="OrthoDB" id="6600518at2759"/>
<dbReference type="GO" id="GO:0051996">
    <property type="term" value="F:squalene synthase [NAD(P)H] activity"/>
    <property type="evidence" value="ECO:0007669"/>
    <property type="project" value="InterPro"/>
</dbReference>
<dbReference type="SFLD" id="SFLDG01212">
    <property type="entry name" value="Phytoene_synthase_like"/>
    <property type="match status" value="1"/>
</dbReference>
<evidence type="ECO:0000256" key="1">
    <source>
        <dbReference type="ARBA" id="ARBA00001805"/>
    </source>
</evidence>
<comment type="catalytic activity">
    <reaction evidence="1">
        <text>2 (2E,6E,10E)-geranylgeranyl diphosphate = 15-cis-phytoene + 2 diphosphate</text>
        <dbReference type="Rhea" id="RHEA:34475"/>
        <dbReference type="ChEBI" id="CHEBI:27787"/>
        <dbReference type="ChEBI" id="CHEBI:33019"/>
        <dbReference type="ChEBI" id="CHEBI:58756"/>
        <dbReference type="EC" id="2.5.1.32"/>
    </reaction>
</comment>
<dbReference type="HOGENOM" id="CLU_540227_0_0_1"/>
<name>B7FVW3_PHATC</name>
<dbReference type="PaxDb" id="2850-Phatr41878"/>
<keyword evidence="3" id="KW-0808">Transferase</keyword>
<dbReference type="Pfam" id="PF00494">
    <property type="entry name" value="SQS_PSY"/>
    <property type="match status" value="1"/>
</dbReference>
<dbReference type="EC" id="2.5.1.32" evidence="2"/>
<evidence type="ECO:0000256" key="3">
    <source>
        <dbReference type="ARBA" id="ARBA00022679"/>
    </source>
</evidence>
<dbReference type="KEGG" id="pti:PHATRDRAFT_56481"/>
<dbReference type="STRING" id="556484.B7FVW3"/>
<dbReference type="Gene3D" id="1.10.600.10">
    <property type="entry name" value="Farnesyl Diphosphate Synthase"/>
    <property type="match status" value="1"/>
</dbReference>
<evidence type="ECO:0000256" key="4">
    <source>
        <dbReference type="ARBA" id="ARBA00022746"/>
    </source>
</evidence>
<feature type="compositionally biased region" description="Low complexity" evidence="5">
    <location>
        <begin position="54"/>
        <end position="66"/>
    </location>
</feature>
<dbReference type="GO" id="GO:0004311">
    <property type="term" value="F:geranylgeranyl diphosphate synthase activity"/>
    <property type="evidence" value="ECO:0007669"/>
    <property type="project" value="InterPro"/>
</dbReference>
<gene>
    <name evidence="6" type="primary">PSY</name>
    <name evidence="6" type="ORF">PHATRDRAFT_56481</name>
</gene>
<keyword evidence="7" id="KW-1185">Reference proteome</keyword>
<dbReference type="PROSITE" id="PS01044">
    <property type="entry name" value="SQUALEN_PHYTOEN_SYN_1"/>
    <property type="match status" value="1"/>
</dbReference>
<sequence length="505" mass="56814">MKVSTKLCYAVCTCAPLLTRAWIGNKMHFSGVPGTNTYGLSTPTSLFSLATPPQSSGKSSSAAQKSQQHEQIEMGRVLEGGQVIDFSSVKASSHAEHALAQARHHLLQKSPSPTWDGRTILGINDDVIAEVGHDLGTFCTSAQVQEVAAYLRSQAPAGLFEPLPKHLQPQTDNAPSLDSSLVSSNDSAETLKYREIMAQAYFESGEVTSAFAKTFYMGTMLLDEPAREAIWAVYVWCRRTDEIVDAPRDDGDDMLEDLSSWELRLERLWQYGQVQDVFDLCLLDLRIQYPTLDITPFMDMIRGMLMDVPELGVDRYEAFDELHLYCYRVAGTVGLMSLPVFGCADGFNDEVAREPALSLGVAFQLTNILRDVGEDASERGRVYLPQEDLRRFGVTEEQIFAQKVDENYINMMKFQIARARMYYERARRGVFMLAPESRLPVQSSLDAYGRILDKIEANGYDSLTKRAYVDKWEKLSIIPFSWYRTQDISQWLPLPGDRPVQLDQV</sequence>
<reference evidence="7" key="2">
    <citation type="submission" date="2008-08" db="EMBL/GenBank/DDBJ databases">
        <authorList>
            <consortium name="Diatom Consortium"/>
            <person name="Grigoriev I."/>
            <person name="Grimwood J."/>
            <person name="Kuo A."/>
            <person name="Otillar R.P."/>
            <person name="Salamov A."/>
            <person name="Detter J.C."/>
            <person name="Lindquist E."/>
            <person name="Shapiro H."/>
            <person name="Lucas S."/>
            <person name="Glavina del Rio T."/>
            <person name="Pitluck S."/>
            <person name="Rokhsar D."/>
            <person name="Bowler C."/>
        </authorList>
    </citation>
    <scope>GENOME REANNOTATION</scope>
    <source>
        <strain evidence="7">CCAP 1055/1</strain>
    </source>
</reference>
<evidence type="ECO:0000256" key="2">
    <source>
        <dbReference type="ARBA" id="ARBA00012396"/>
    </source>
</evidence>
<dbReference type="SFLD" id="SFLDS00005">
    <property type="entry name" value="Isoprenoid_Synthase_Type_I"/>
    <property type="match status" value="1"/>
</dbReference>
<feature type="region of interest" description="Disordered" evidence="5">
    <location>
        <begin position="161"/>
        <end position="181"/>
    </location>
</feature>
<reference evidence="6 7" key="1">
    <citation type="journal article" date="2008" name="Nature">
        <title>The Phaeodactylum genome reveals the evolutionary history of diatom genomes.</title>
        <authorList>
            <person name="Bowler C."/>
            <person name="Allen A.E."/>
            <person name="Badger J.H."/>
            <person name="Grimwood J."/>
            <person name="Jabbari K."/>
            <person name="Kuo A."/>
            <person name="Maheswari U."/>
            <person name="Martens C."/>
            <person name="Maumus F."/>
            <person name="Otillar R.P."/>
            <person name="Rayko E."/>
            <person name="Salamov A."/>
            <person name="Vandepoele K."/>
            <person name="Beszteri B."/>
            <person name="Gruber A."/>
            <person name="Heijde M."/>
            <person name="Katinka M."/>
            <person name="Mock T."/>
            <person name="Valentin K."/>
            <person name="Verret F."/>
            <person name="Berges J.A."/>
            <person name="Brownlee C."/>
            <person name="Cadoret J.P."/>
            <person name="Chiovitti A."/>
            <person name="Choi C.J."/>
            <person name="Coesel S."/>
            <person name="De Martino A."/>
            <person name="Detter J.C."/>
            <person name="Durkin C."/>
            <person name="Falciatore A."/>
            <person name="Fournet J."/>
            <person name="Haruta M."/>
            <person name="Huysman M.J."/>
            <person name="Jenkins B.D."/>
            <person name="Jiroutova K."/>
            <person name="Jorgensen R.E."/>
            <person name="Joubert Y."/>
            <person name="Kaplan A."/>
            <person name="Kroger N."/>
            <person name="Kroth P.G."/>
            <person name="La Roche J."/>
            <person name="Lindquist E."/>
            <person name="Lommer M."/>
            <person name="Martin-Jezequel V."/>
            <person name="Lopez P.J."/>
            <person name="Lucas S."/>
            <person name="Mangogna M."/>
            <person name="McGinnis K."/>
            <person name="Medlin L.K."/>
            <person name="Montsant A."/>
            <person name="Oudot-Le Secq M.P."/>
            <person name="Napoli C."/>
            <person name="Obornik M."/>
            <person name="Parker M.S."/>
            <person name="Petit J.L."/>
            <person name="Porcel B.M."/>
            <person name="Poulsen N."/>
            <person name="Robison M."/>
            <person name="Rychlewski L."/>
            <person name="Rynearson T.A."/>
            <person name="Schmutz J."/>
            <person name="Shapiro H."/>
            <person name="Siaut M."/>
            <person name="Stanley M."/>
            <person name="Sussman M.R."/>
            <person name="Taylor A.R."/>
            <person name="Vardi A."/>
            <person name="von Dassow P."/>
            <person name="Vyverman W."/>
            <person name="Willis A."/>
            <person name="Wyrwicz L.S."/>
            <person name="Rokhsar D.S."/>
            <person name="Weissenbach J."/>
            <person name="Armbrust E.V."/>
            <person name="Green B.R."/>
            <person name="Van de Peer Y."/>
            <person name="Grigoriev I.V."/>
        </authorList>
    </citation>
    <scope>NUCLEOTIDE SEQUENCE [LARGE SCALE GENOMIC DNA]</scope>
    <source>
        <strain evidence="6 7">CCAP 1055/1</strain>
    </source>
</reference>
<dbReference type="InterPro" id="IPR019845">
    <property type="entry name" value="Squalene/phytoene_synthase_CS"/>
</dbReference>
<evidence type="ECO:0000313" key="7">
    <source>
        <dbReference type="Proteomes" id="UP000000759"/>
    </source>
</evidence>
<dbReference type="eggNOG" id="KOG1459">
    <property type="taxonomic scope" value="Eukaryota"/>
</dbReference>
<accession>B7FVW3</accession>
<dbReference type="RefSeq" id="XP_002178776.1">
    <property type="nucleotide sequence ID" value="XM_002178740.1"/>
</dbReference>
<evidence type="ECO:0000313" key="6">
    <source>
        <dbReference type="EMBL" id="EEC49474.1"/>
    </source>
</evidence>
<dbReference type="SFLD" id="SFLDG01018">
    <property type="entry name" value="Squalene/Phytoene_Synthase_Lik"/>
    <property type="match status" value="1"/>
</dbReference>
<dbReference type="InterPro" id="IPR002060">
    <property type="entry name" value="Squ/phyt_synthse"/>
</dbReference>
<dbReference type="AlphaFoldDB" id="B7FVW3"/>
<dbReference type="CDD" id="cd00683">
    <property type="entry name" value="Trans_IPPS_HH"/>
    <property type="match status" value="1"/>
</dbReference>
<feature type="region of interest" description="Disordered" evidence="5">
    <location>
        <begin position="49"/>
        <end position="71"/>
    </location>
</feature>
<dbReference type="InterPro" id="IPR044843">
    <property type="entry name" value="Trans_IPPS_bact-type"/>
</dbReference>
<dbReference type="SMR" id="B7FVW3"/>
<dbReference type="SUPFAM" id="SSF48576">
    <property type="entry name" value="Terpenoid synthases"/>
    <property type="match status" value="1"/>
</dbReference>
<dbReference type="InParanoid" id="B7FVW3"/>
<dbReference type="PROSITE" id="PS01045">
    <property type="entry name" value="SQUALEN_PHYTOEN_SYN_2"/>
    <property type="match status" value="1"/>
</dbReference>
<evidence type="ECO:0000256" key="5">
    <source>
        <dbReference type="SAM" id="MobiDB-lite"/>
    </source>
</evidence>
<keyword evidence="4" id="KW-0125">Carotenoid biosynthesis</keyword>
<proteinExistence type="predicted"/>
<dbReference type="InterPro" id="IPR033904">
    <property type="entry name" value="Trans_IPPS_HH"/>
</dbReference>
<dbReference type="GeneID" id="7199567"/>
<dbReference type="GO" id="GO:0016117">
    <property type="term" value="P:carotenoid biosynthetic process"/>
    <property type="evidence" value="ECO:0007669"/>
    <property type="project" value="UniProtKB-KW"/>
</dbReference>
<dbReference type="PANTHER" id="PTHR31480">
    <property type="entry name" value="BIFUNCTIONAL LYCOPENE CYCLASE/PHYTOENE SYNTHASE"/>
    <property type="match status" value="1"/>
</dbReference>
<dbReference type="EMBL" id="CM000608">
    <property type="protein sequence ID" value="EEC49474.1"/>
    <property type="molecule type" value="Genomic_DNA"/>
</dbReference>